<evidence type="ECO:0000313" key="8">
    <source>
        <dbReference type="Proteomes" id="UP000005627"/>
    </source>
</evidence>
<evidence type="ECO:0000256" key="2">
    <source>
        <dbReference type="ARBA" id="ARBA00022692"/>
    </source>
</evidence>
<dbReference type="GO" id="GO:0005886">
    <property type="term" value="C:plasma membrane"/>
    <property type="evidence" value="ECO:0007669"/>
    <property type="project" value="EnsemblFungi"/>
</dbReference>
<dbReference type="GO" id="GO:0043200">
    <property type="term" value="P:response to amino acid"/>
    <property type="evidence" value="ECO:0007669"/>
    <property type="project" value="EnsemblFungi"/>
</dbReference>
<organism evidence="7 8">
    <name type="scientific">Torulaspora delbrueckii</name>
    <name type="common">Yeast</name>
    <name type="synonym">Candida colliculosa</name>
    <dbReference type="NCBI Taxonomy" id="4950"/>
    <lineage>
        <taxon>Eukaryota</taxon>
        <taxon>Fungi</taxon>
        <taxon>Dikarya</taxon>
        <taxon>Ascomycota</taxon>
        <taxon>Saccharomycotina</taxon>
        <taxon>Saccharomycetes</taxon>
        <taxon>Saccharomycetales</taxon>
        <taxon>Saccharomycetaceae</taxon>
        <taxon>Torulaspora</taxon>
    </lineage>
</organism>
<sequence>MNSEAPLPGLFPESHNLQIAISRKESLIERPEDSEDVEKSAASTDTINTDVLQDIIEGQHWHDLQTYKEQTANQRFCLTELYAKKNNITFHEMIVDKSKPQIYSNDLNDFINYNLKVQKEYELREKLESLLQKQTYSDLRILNEEAVRRNYASDDAVSRSSRNNKPRKLLRMTSSLYKRFFPRKRTDGRVIDNCSRTSSNTNIIDNASHGNMAINEVVGANRRHEATHDSRSSEFSTLSKSSSQKIGLFERVDKHLNSPGHAKYHVQRKLRVRHIQMIGIGACISVGICLTSGKAFSIAGPFGTLLGFAISGSVVFASLLSFTELASLIPVSSGFSGLASRFVEDAFGFALGWTYWFSSMIALPAQVVASTFFLSYYSSMKRSRGSTAGFVTLFLLYPIFINLLDVRIMGEVVYVTGLIKIIISVVVIISMLIFNAGHGGASHDQVGFRYWDSSKSFSQFTFGLFRPTFDLNDAGEGSTHGIEGATGRFLAVISVILISTFAYSGVEMTFVASGEAVNPRKTIPSAIKRTLNIVIIIYMLSLISVGVNIYCGDPRLLSYFSGSAERRFITAMNDDSIRWQVSERCRSGLHYETGYQRNGSSPWVLALQNFGMCTYASVLNGIMIFITVGAEISSLFSGSRTLYAMAVQRKAPAILQRCTKAGVPYVSVLFTSAFGAISYLAVDTTAIENFGVLSNISSASTSIIWMGLNVSFLRFYYALKLRQDIISRDDRSYPYRSPFQPYLSMYGLFGCCMFVIFMGYTNFLHKYWNTKSFFSAYGGLMLFSACYLGYKIIGTSKIQRLDQLDMDTGRREMDRIMWNEYRQYSGPYRERAKKLFTWLY</sequence>
<feature type="transmembrane region" description="Helical" evidence="5">
    <location>
        <begin position="663"/>
        <end position="682"/>
    </location>
</feature>
<feature type="transmembrane region" description="Helical" evidence="5">
    <location>
        <begin position="530"/>
        <end position="550"/>
    </location>
</feature>
<dbReference type="InParanoid" id="G8ZXD3"/>
<feature type="transmembrane region" description="Helical" evidence="5">
    <location>
        <begin position="355"/>
        <end position="376"/>
    </location>
</feature>
<dbReference type="STRING" id="1076872.G8ZXD3"/>
<feature type="transmembrane region" description="Helical" evidence="5">
    <location>
        <begin position="412"/>
        <end position="434"/>
    </location>
</feature>
<dbReference type="RefSeq" id="XP_003682488.1">
    <property type="nucleotide sequence ID" value="XM_003682440.1"/>
</dbReference>
<dbReference type="AlphaFoldDB" id="G8ZXD3"/>
<dbReference type="Proteomes" id="UP000005627">
    <property type="component" value="Chromosome 6"/>
</dbReference>
<keyword evidence="4 5" id="KW-0472">Membrane</keyword>
<dbReference type="HOGENOM" id="CLU_007946_8_6_1"/>
<feature type="transmembrane region" description="Helical" evidence="5">
    <location>
        <begin position="702"/>
        <end position="719"/>
    </location>
</feature>
<name>G8ZXD3_TORDE</name>
<dbReference type="PANTHER" id="PTHR43341:SF46">
    <property type="entry name" value="SPS-SENSOR COMPONENT SSY1"/>
    <property type="match status" value="1"/>
</dbReference>
<accession>G8ZXD3</accession>
<dbReference type="PANTHER" id="PTHR43341">
    <property type="entry name" value="AMINO ACID PERMEASE"/>
    <property type="match status" value="1"/>
</dbReference>
<dbReference type="KEGG" id="tdl:TDEL_0F04660"/>
<dbReference type="InterPro" id="IPR050524">
    <property type="entry name" value="APC_YAT"/>
</dbReference>
<feature type="transmembrane region" description="Helical" evidence="5">
    <location>
        <begin position="622"/>
        <end position="643"/>
    </location>
</feature>
<dbReference type="InterPro" id="IPR004841">
    <property type="entry name" value="AA-permease/SLC12A_dom"/>
</dbReference>
<evidence type="ECO:0000256" key="1">
    <source>
        <dbReference type="ARBA" id="ARBA00004141"/>
    </source>
</evidence>
<comment type="subcellular location">
    <subcellularLocation>
        <location evidence="1">Membrane</location>
        <topology evidence="1">Multi-pass membrane protein</topology>
    </subcellularLocation>
</comment>
<reference evidence="7 8" key="1">
    <citation type="journal article" date="2011" name="Proc. Natl. Acad. Sci. U.S.A.">
        <title>Evolutionary erosion of yeast sex chromosomes by mating-type switching accidents.</title>
        <authorList>
            <person name="Gordon J.L."/>
            <person name="Armisen D."/>
            <person name="Proux-Wera E."/>
            <person name="Oheigeartaigh S.S."/>
            <person name="Byrne K.P."/>
            <person name="Wolfe K.H."/>
        </authorList>
    </citation>
    <scope>NUCLEOTIDE SEQUENCE [LARGE SCALE GENOMIC DNA]</scope>
    <source>
        <strain evidence="8">ATCC 10662 / CBS 1146 / NBRC 0425 / NCYC 2629 / NRRL Y-866</strain>
    </source>
</reference>
<evidence type="ECO:0000259" key="6">
    <source>
        <dbReference type="Pfam" id="PF00324"/>
    </source>
</evidence>
<dbReference type="eggNOG" id="KOG1286">
    <property type="taxonomic scope" value="Eukaryota"/>
</dbReference>
<feature type="transmembrane region" description="Helical" evidence="5">
    <location>
        <begin position="388"/>
        <end position="406"/>
    </location>
</feature>
<keyword evidence="2 5" id="KW-0812">Transmembrane</keyword>
<proteinExistence type="predicted"/>
<feature type="transmembrane region" description="Helical" evidence="5">
    <location>
        <begin position="325"/>
        <end position="343"/>
    </location>
</feature>
<dbReference type="Gene3D" id="1.20.1740.10">
    <property type="entry name" value="Amino acid/polyamine transporter I"/>
    <property type="match status" value="1"/>
</dbReference>
<keyword evidence="3 5" id="KW-1133">Transmembrane helix</keyword>
<dbReference type="Pfam" id="PF00324">
    <property type="entry name" value="AA_permease"/>
    <property type="match status" value="1"/>
</dbReference>
<feature type="transmembrane region" description="Helical" evidence="5">
    <location>
        <begin position="772"/>
        <end position="790"/>
    </location>
</feature>
<dbReference type="GO" id="GO:0015171">
    <property type="term" value="F:amino acid transmembrane transporter activity"/>
    <property type="evidence" value="ECO:0007669"/>
    <property type="project" value="TreeGrafter"/>
</dbReference>
<feature type="transmembrane region" description="Helical" evidence="5">
    <location>
        <begin position="739"/>
        <end position="760"/>
    </location>
</feature>
<evidence type="ECO:0000313" key="7">
    <source>
        <dbReference type="EMBL" id="CCE93277.1"/>
    </source>
</evidence>
<dbReference type="EMBL" id="HE616747">
    <property type="protein sequence ID" value="CCE93277.1"/>
    <property type="molecule type" value="Genomic_DNA"/>
</dbReference>
<gene>
    <name evidence="7" type="primary">TDEL0F04660</name>
    <name evidence="7" type="ORF">TDEL_0F04660</name>
</gene>
<evidence type="ECO:0000256" key="3">
    <source>
        <dbReference type="ARBA" id="ARBA00022989"/>
    </source>
</evidence>
<dbReference type="OrthoDB" id="3900342at2759"/>
<evidence type="ECO:0000256" key="4">
    <source>
        <dbReference type="ARBA" id="ARBA00023136"/>
    </source>
</evidence>
<feature type="domain" description="Amino acid permease/ SLC12A" evidence="6">
    <location>
        <begin position="274"/>
        <end position="800"/>
    </location>
</feature>
<feature type="transmembrane region" description="Helical" evidence="5">
    <location>
        <begin position="277"/>
        <end position="296"/>
    </location>
</feature>
<dbReference type="FunCoup" id="G8ZXD3">
    <property type="interactions" value="145"/>
</dbReference>
<keyword evidence="8" id="KW-1185">Reference proteome</keyword>
<protein>
    <recommendedName>
        <fullName evidence="6">Amino acid permease/ SLC12A domain-containing protein</fullName>
    </recommendedName>
</protein>
<evidence type="ECO:0000256" key="5">
    <source>
        <dbReference type="SAM" id="Phobius"/>
    </source>
</evidence>
<dbReference type="GeneID" id="11501872"/>